<evidence type="ECO:0000313" key="2">
    <source>
        <dbReference type="EMBL" id="SPM29958.1"/>
    </source>
</evidence>
<protein>
    <submittedName>
        <fullName evidence="2">Uncharacterized protein</fullName>
    </submittedName>
</protein>
<dbReference type="AlphaFoldDB" id="A0A2U3NEL3"/>
<gene>
    <name evidence="2" type="ORF">MTAB308_3456</name>
</gene>
<feature type="region of interest" description="Disordered" evidence="1">
    <location>
        <begin position="55"/>
        <end position="84"/>
    </location>
</feature>
<accession>A0A2U3NEL3</accession>
<evidence type="ECO:0000313" key="3">
    <source>
        <dbReference type="Proteomes" id="UP000241595"/>
    </source>
</evidence>
<name>A0A2U3NEL3_9MYCO</name>
<dbReference type="Proteomes" id="UP000241595">
    <property type="component" value="Unassembled WGS sequence"/>
</dbReference>
<feature type="compositionally biased region" description="Basic residues" evidence="1">
    <location>
        <begin position="75"/>
        <end position="84"/>
    </location>
</feature>
<dbReference type="EMBL" id="FTRV01000015">
    <property type="protein sequence ID" value="SPM29958.1"/>
    <property type="molecule type" value="Genomic_DNA"/>
</dbReference>
<evidence type="ECO:0000256" key="1">
    <source>
        <dbReference type="SAM" id="MobiDB-lite"/>
    </source>
</evidence>
<organism evidence="2 3">
    <name type="scientific">Mycobacterium terramassiliense</name>
    <dbReference type="NCBI Taxonomy" id="1841859"/>
    <lineage>
        <taxon>Bacteria</taxon>
        <taxon>Bacillati</taxon>
        <taxon>Actinomycetota</taxon>
        <taxon>Actinomycetes</taxon>
        <taxon>Mycobacteriales</taxon>
        <taxon>Mycobacteriaceae</taxon>
        <taxon>Mycobacterium</taxon>
    </lineage>
</organism>
<keyword evidence="3" id="KW-1185">Reference proteome</keyword>
<reference evidence="2 3" key="1">
    <citation type="submission" date="2017-01" db="EMBL/GenBank/DDBJ databases">
        <authorList>
            <consortium name="Urmite Genomes"/>
        </authorList>
    </citation>
    <scope>NUCLEOTIDE SEQUENCE [LARGE SCALE GENOMIC DNA]</scope>
    <source>
        <strain evidence="2 3">AB308</strain>
    </source>
</reference>
<dbReference type="OrthoDB" id="4571489at2"/>
<sequence length="84" mass="9588">MVLPPEWRDGKRWLTRRLNAGEIHGYKVGRVWRMTAADVEALIARYSNTVNQPKLATADPADESPASFLDGLSPRSRRRLQRLT</sequence>
<proteinExistence type="predicted"/>
<dbReference type="RefSeq" id="WP_077100739.1">
    <property type="nucleotide sequence ID" value="NZ_LT717701.1"/>
</dbReference>